<protein>
    <recommendedName>
        <fullName evidence="4">DUF4251 domain-containing protein</fullName>
    </recommendedName>
</protein>
<dbReference type="RefSeq" id="WP_200586294.1">
    <property type="nucleotide sequence ID" value="NZ_JAEHFY010000014.1"/>
</dbReference>
<feature type="signal peptide" evidence="1">
    <location>
        <begin position="1"/>
        <end position="18"/>
    </location>
</feature>
<accession>A0ABS1BL37</accession>
<evidence type="ECO:0000256" key="1">
    <source>
        <dbReference type="SAM" id="SignalP"/>
    </source>
</evidence>
<evidence type="ECO:0000313" key="3">
    <source>
        <dbReference type="Proteomes" id="UP000660024"/>
    </source>
</evidence>
<proteinExistence type="predicted"/>
<reference evidence="2 3" key="1">
    <citation type="submission" date="2020-12" db="EMBL/GenBank/DDBJ databases">
        <title>Bacterial novel species Pedobacter sp. SD-b isolated from soil.</title>
        <authorList>
            <person name="Jung H.-Y."/>
        </authorList>
    </citation>
    <scope>NUCLEOTIDE SEQUENCE [LARGE SCALE GENOMIC DNA]</scope>
    <source>
        <strain evidence="2 3">SD-b</strain>
    </source>
</reference>
<dbReference type="EMBL" id="JAEHFY010000014">
    <property type="protein sequence ID" value="MBK0383487.1"/>
    <property type="molecule type" value="Genomic_DNA"/>
</dbReference>
<sequence length="162" mass="18696">MKNSLILILSFLSIGLFAQDKTVSLTDFKINGMNFVAKKNDIIKVFGNPKRIFEPKYECGFLSEDEQGKKFYSLVYSFFVFTGNPIENYQLEKVNFSSKANFKITYKGKSISSRTTKKDIQSIFEIKVIRDKISFSEPKGESKLIFKFKNGLLSNLEYWTPC</sequence>
<feature type="chain" id="PRO_5045716222" description="DUF4251 domain-containing protein" evidence="1">
    <location>
        <begin position="19"/>
        <end position="162"/>
    </location>
</feature>
<keyword evidence="1" id="KW-0732">Signal</keyword>
<gene>
    <name evidence="2" type="ORF">I5M32_11015</name>
</gene>
<keyword evidence="3" id="KW-1185">Reference proteome</keyword>
<evidence type="ECO:0008006" key="4">
    <source>
        <dbReference type="Google" id="ProtNLM"/>
    </source>
</evidence>
<organism evidence="2 3">
    <name type="scientific">Pedobacter segetis</name>
    <dbReference type="NCBI Taxonomy" id="2793069"/>
    <lineage>
        <taxon>Bacteria</taxon>
        <taxon>Pseudomonadati</taxon>
        <taxon>Bacteroidota</taxon>
        <taxon>Sphingobacteriia</taxon>
        <taxon>Sphingobacteriales</taxon>
        <taxon>Sphingobacteriaceae</taxon>
        <taxon>Pedobacter</taxon>
    </lineage>
</organism>
<evidence type="ECO:0000313" key="2">
    <source>
        <dbReference type="EMBL" id="MBK0383487.1"/>
    </source>
</evidence>
<name>A0ABS1BL37_9SPHI</name>
<comment type="caution">
    <text evidence="2">The sequence shown here is derived from an EMBL/GenBank/DDBJ whole genome shotgun (WGS) entry which is preliminary data.</text>
</comment>
<dbReference type="Proteomes" id="UP000660024">
    <property type="component" value="Unassembled WGS sequence"/>
</dbReference>